<dbReference type="AlphaFoldDB" id="A0A4D9E442"/>
<comment type="caution">
    <text evidence="1">The sequence shown here is derived from an EMBL/GenBank/DDBJ whole genome shotgun (WGS) entry which is preliminary data.</text>
</comment>
<keyword evidence="2" id="KW-1185">Reference proteome</keyword>
<reference evidence="1 2" key="1">
    <citation type="submission" date="2019-04" db="EMBL/GenBank/DDBJ databases">
        <title>Draft genome of the big-headed turtle Platysternon megacephalum.</title>
        <authorList>
            <person name="Gong S."/>
        </authorList>
    </citation>
    <scope>NUCLEOTIDE SEQUENCE [LARGE SCALE GENOMIC DNA]</scope>
    <source>
        <strain evidence="1">DO16091913</strain>
        <tissue evidence="1">Muscle</tissue>
    </source>
</reference>
<dbReference type="EMBL" id="QXTE01000215">
    <property type="protein sequence ID" value="TFK01740.1"/>
    <property type="molecule type" value="Genomic_DNA"/>
</dbReference>
<accession>A0A4D9E442</accession>
<dbReference type="Proteomes" id="UP000297703">
    <property type="component" value="Unassembled WGS sequence"/>
</dbReference>
<protein>
    <submittedName>
        <fullName evidence="1">TLC domain-containing protein 2</fullName>
    </submittedName>
</protein>
<proteinExistence type="predicted"/>
<evidence type="ECO:0000313" key="1">
    <source>
        <dbReference type="EMBL" id="TFK01740.1"/>
    </source>
</evidence>
<name>A0A4D9E442_9SAUR</name>
<gene>
    <name evidence="1" type="ORF">DR999_PMT16009</name>
</gene>
<organism evidence="1 2">
    <name type="scientific">Platysternon megacephalum</name>
    <name type="common">big-headed turtle</name>
    <dbReference type="NCBI Taxonomy" id="55544"/>
    <lineage>
        <taxon>Eukaryota</taxon>
        <taxon>Metazoa</taxon>
        <taxon>Chordata</taxon>
        <taxon>Craniata</taxon>
        <taxon>Vertebrata</taxon>
        <taxon>Euteleostomi</taxon>
        <taxon>Archelosauria</taxon>
        <taxon>Testudinata</taxon>
        <taxon>Testudines</taxon>
        <taxon>Cryptodira</taxon>
        <taxon>Durocryptodira</taxon>
        <taxon>Testudinoidea</taxon>
        <taxon>Platysternidae</taxon>
        <taxon>Platysternon</taxon>
    </lineage>
</organism>
<evidence type="ECO:0000313" key="2">
    <source>
        <dbReference type="Proteomes" id="UP000297703"/>
    </source>
</evidence>
<sequence length="120" mass="14055">MQHSPLQQDNGRRRNLKTTQICSCFSFISSMKQCPHHQFMNRYLINKIIIISLQERIDLCLEIRILCLNQLSLLLTLFLAQSNNSQTISHPNIIKIFFLYKLHSFCSMKSHQAYKAVSIL</sequence>
<reference evidence="1 2" key="2">
    <citation type="submission" date="2019-04" db="EMBL/GenBank/DDBJ databases">
        <title>The genome sequence of big-headed turtle.</title>
        <authorList>
            <person name="Gong S."/>
        </authorList>
    </citation>
    <scope>NUCLEOTIDE SEQUENCE [LARGE SCALE GENOMIC DNA]</scope>
    <source>
        <strain evidence="1">DO16091913</strain>
        <tissue evidence="1">Muscle</tissue>
    </source>
</reference>